<dbReference type="AlphaFoldDB" id="A0A7H4LJR2"/>
<accession>A0A7H4LJR2</accession>
<evidence type="ECO:0000256" key="2">
    <source>
        <dbReference type="ARBA" id="ARBA00022771"/>
    </source>
</evidence>
<dbReference type="InterPro" id="IPR004330">
    <property type="entry name" value="FAR1_DNA_bnd_dom"/>
</dbReference>
<evidence type="ECO:0000256" key="3">
    <source>
        <dbReference type="ARBA" id="ARBA00022833"/>
    </source>
</evidence>
<evidence type="ECO:0000256" key="4">
    <source>
        <dbReference type="PROSITE-ProRule" id="PRU00325"/>
    </source>
</evidence>
<name>A0A7H4LJR2_WHEAT</name>
<dbReference type="Pfam" id="PF03101">
    <property type="entry name" value="FAR1"/>
    <property type="match status" value="3"/>
</dbReference>
<dbReference type="Pfam" id="PF10551">
    <property type="entry name" value="MULE"/>
    <property type="match status" value="1"/>
</dbReference>
<gene>
    <name evidence="7" type="ORF">CAMPLR22A2D_LOCUS3463</name>
</gene>
<dbReference type="GO" id="GO:0008270">
    <property type="term" value="F:zinc ion binding"/>
    <property type="evidence" value="ECO:0007669"/>
    <property type="project" value="UniProtKB-KW"/>
</dbReference>
<evidence type="ECO:0000259" key="6">
    <source>
        <dbReference type="PROSITE" id="PS50966"/>
    </source>
</evidence>
<evidence type="ECO:0000256" key="1">
    <source>
        <dbReference type="ARBA" id="ARBA00022723"/>
    </source>
</evidence>
<feature type="compositionally biased region" description="Polar residues" evidence="5">
    <location>
        <begin position="493"/>
        <end position="507"/>
    </location>
</feature>
<evidence type="ECO:0000313" key="7">
    <source>
        <dbReference type="EMBL" id="SPT18850.1"/>
    </source>
</evidence>
<feature type="compositionally biased region" description="Basic and acidic residues" evidence="5">
    <location>
        <begin position="63"/>
        <end position="74"/>
    </location>
</feature>
<feature type="domain" description="SWIM-type" evidence="6">
    <location>
        <begin position="861"/>
        <end position="910"/>
    </location>
</feature>
<feature type="region of interest" description="Disordered" evidence="5">
    <location>
        <begin position="56"/>
        <end position="90"/>
    </location>
</feature>
<dbReference type="InterPro" id="IPR018289">
    <property type="entry name" value="MULE_transposase_dom"/>
</dbReference>
<dbReference type="InterPro" id="IPR007527">
    <property type="entry name" value="Znf_SWIM"/>
</dbReference>
<dbReference type="PROSITE" id="PS50966">
    <property type="entry name" value="ZF_SWIM"/>
    <property type="match status" value="1"/>
</dbReference>
<organism evidence="7 8">
    <name type="scientific">Triticum aestivum</name>
    <name type="common">Wheat</name>
    <dbReference type="NCBI Taxonomy" id="4565"/>
    <lineage>
        <taxon>Eukaryota</taxon>
        <taxon>Viridiplantae</taxon>
        <taxon>Streptophyta</taxon>
        <taxon>Embryophyta</taxon>
        <taxon>Tracheophyta</taxon>
        <taxon>Spermatophyta</taxon>
        <taxon>Magnoliopsida</taxon>
        <taxon>Liliopsida</taxon>
        <taxon>Poales</taxon>
        <taxon>Poaceae</taxon>
        <taxon>BOP clade</taxon>
        <taxon>Pooideae</taxon>
        <taxon>Triticodae</taxon>
        <taxon>Triticeae</taxon>
        <taxon>Triticinae</taxon>
        <taxon>Triticum</taxon>
    </lineage>
</organism>
<dbReference type="InterPro" id="IPR006564">
    <property type="entry name" value="Znf_PMZ"/>
</dbReference>
<evidence type="ECO:0000313" key="8">
    <source>
        <dbReference type="Proteomes" id="UP000280104"/>
    </source>
</evidence>
<proteinExistence type="predicted"/>
<feature type="region of interest" description="Disordered" evidence="5">
    <location>
        <begin position="493"/>
        <end position="518"/>
    </location>
</feature>
<keyword evidence="1" id="KW-0479">Metal-binding</keyword>
<dbReference type="PANTHER" id="PTHR47718">
    <property type="entry name" value="OS01G0519700 PROTEIN"/>
    <property type="match status" value="1"/>
</dbReference>
<keyword evidence="3" id="KW-0862">Zinc</keyword>
<feature type="compositionally biased region" description="Polar residues" evidence="5">
    <location>
        <begin position="75"/>
        <end position="89"/>
    </location>
</feature>
<sequence length="930" mass="105209">MRNSTPAPGAGVTRALEGGPPRRAAPTPVGRRHLSRADEPAMESVTIVQAQPFAGINSPLLLDEGRPGTPERDTTSMPQPCSTSTSQSAEEWKPALGMTFEGLEAVEAFYKSFAHRVGFGVRVGQQKVVDNVIESKRYMCSSQGFRSEKGKRNVKAANKKRKREVTRCGCDAHIYVKRCSGNTYKIHSMIEQHNHGFVPPDKLHLIRSNRGASEKEKVIPECDEALRPSIGMAFEGLSSAEEFYKSYACHCGFKVRVGQHKLLNKEVVQFKRFMCSREGFRSDKGKDPSNERKKRNVKVTRCGCNAHIVVKWCSGNTYNISSLIEHHNHGLVSPDKVIKSKRRVSEKAKNKLSSSLAPECDEALKPSVGMVFEDIGSVEEFYKSYAHHCGFSVRVGQRKLLNNEVVQWKRFMCSREGFRSDKCMGVDDPSRKRKVRKVTRCGCDARIIVKRCTDNKYKITSWIEHHNHGFVPPDKCHLIRSNRQLSDKVKPTVSTHCKASSGTSQANKPDHVSEGRSDNVGCTKRDLQKYHHDLCSKIKNEDAQIFVAQLCRKQQEDSAFFFDCDVDDQGMLVHVFWADATSRKNYIYFGDILTFDSTNTMNQHGMIFAPFTGTNHHLQSVLFGAAFLADEKIESYAWLFQTFLRAMGGVSPKTIVTRENDRMKAAISNVLPATSHRLCMLEMLERMPEKVEPSLRNNPLFQTRMNECVLGSETVFEFESKWESIISDFGLQGNQWLAERYSTRERWILAYSRDTHLSGIIRSTAWSKSAKSFFNCFINQKLSLAEFWLRFESALECQRQEESNADHTSAYATPQLITPWGLEKHGSVVFTHEVFERFQEEIVAARDHCVVEDMAQTEGVKTVAIGGDDSDKVREVRWDAVTMTANCSCKLFESVGISCRHINLVLRSSKLNELPSSCVLKRWQKSAKFG</sequence>
<keyword evidence="2 4" id="KW-0863">Zinc-finger</keyword>
<dbReference type="PANTHER" id="PTHR47718:SF18">
    <property type="entry name" value="PROTEIN FAR1-RELATED SEQUENCE 5-LIKE"/>
    <property type="match status" value="1"/>
</dbReference>
<protein>
    <recommendedName>
        <fullName evidence="6">SWIM-type domain-containing protein</fullName>
    </recommendedName>
</protein>
<feature type="region of interest" description="Disordered" evidence="5">
    <location>
        <begin position="1"/>
        <end position="43"/>
    </location>
</feature>
<feature type="compositionally biased region" description="Basic and acidic residues" evidence="5">
    <location>
        <begin position="508"/>
        <end position="518"/>
    </location>
</feature>
<reference evidence="7 8" key="1">
    <citation type="submission" date="2018-05" db="EMBL/GenBank/DDBJ databases">
        <authorList>
            <person name="Thind KAUR A."/>
        </authorList>
    </citation>
    <scope>NUCLEOTIDE SEQUENCE [LARGE SCALE GENOMIC DNA]</scope>
</reference>
<dbReference type="Proteomes" id="UP000280104">
    <property type="component" value="Chromosome II"/>
</dbReference>
<dbReference type="EMBL" id="LS480641">
    <property type="protein sequence ID" value="SPT18850.1"/>
    <property type="molecule type" value="Genomic_DNA"/>
</dbReference>
<evidence type="ECO:0000256" key="5">
    <source>
        <dbReference type="SAM" id="MobiDB-lite"/>
    </source>
</evidence>
<dbReference type="SMART" id="SM00575">
    <property type="entry name" value="ZnF_PMZ"/>
    <property type="match status" value="1"/>
</dbReference>